<reference evidence="1 2" key="1">
    <citation type="submission" date="2024-09" db="EMBL/GenBank/DDBJ databases">
        <authorList>
            <person name="Sun Q."/>
            <person name="Mori K."/>
        </authorList>
    </citation>
    <scope>NUCLEOTIDE SEQUENCE [LARGE SCALE GENOMIC DNA]</scope>
    <source>
        <strain evidence="1 2">CECT 8286</strain>
    </source>
</reference>
<organism evidence="1 2">
    <name type="scientific">Formosa undariae</name>
    <dbReference type="NCBI Taxonomy" id="1325436"/>
    <lineage>
        <taxon>Bacteria</taxon>
        <taxon>Pseudomonadati</taxon>
        <taxon>Bacteroidota</taxon>
        <taxon>Flavobacteriia</taxon>
        <taxon>Flavobacteriales</taxon>
        <taxon>Flavobacteriaceae</taxon>
        <taxon>Formosa</taxon>
    </lineage>
</organism>
<protein>
    <submittedName>
        <fullName evidence="1">DUF4440 domain-containing protein</fullName>
    </submittedName>
</protein>
<dbReference type="Proteomes" id="UP001589605">
    <property type="component" value="Unassembled WGS sequence"/>
</dbReference>
<dbReference type="Gene3D" id="3.10.450.50">
    <property type="match status" value="1"/>
</dbReference>
<keyword evidence="2" id="KW-1185">Reference proteome</keyword>
<sequence>MKKIIMLLSICLAYSCENTVKPEPTKNIELTESQKQADIDSVKSLVSDSFQDIFSDFDSTTVSKYYTTDFVLLENGVLWNNDSIRSFIRRKQASKQNVQRLNSFEYLKSEHSQNMIWVAYDNYAFFVKEKDTIRTAHWLESAIAKKENNTWKIQQLHSTVVRKNKH</sequence>
<name>A0ABV5F5V3_9FLAO</name>
<dbReference type="InterPro" id="IPR032710">
    <property type="entry name" value="NTF2-like_dom_sf"/>
</dbReference>
<proteinExistence type="predicted"/>
<dbReference type="SUPFAM" id="SSF54427">
    <property type="entry name" value="NTF2-like"/>
    <property type="match status" value="1"/>
</dbReference>
<dbReference type="EMBL" id="JBHMEZ010000032">
    <property type="protein sequence ID" value="MFB9054820.1"/>
    <property type="molecule type" value="Genomic_DNA"/>
</dbReference>
<evidence type="ECO:0000313" key="2">
    <source>
        <dbReference type="Proteomes" id="UP001589605"/>
    </source>
</evidence>
<evidence type="ECO:0000313" key="1">
    <source>
        <dbReference type="EMBL" id="MFB9054820.1"/>
    </source>
</evidence>
<dbReference type="RefSeq" id="WP_083415661.1">
    <property type="nucleotide sequence ID" value="NZ_JBHMEZ010000032.1"/>
</dbReference>
<dbReference type="PROSITE" id="PS51257">
    <property type="entry name" value="PROKAR_LIPOPROTEIN"/>
    <property type="match status" value="1"/>
</dbReference>
<gene>
    <name evidence="1" type="ORF">ACFFVB_17150</name>
</gene>
<accession>A0ABV5F5V3</accession>
<comment type="caution">
    <text evidence="1">The sequence shown here is derived from an EMBL/GenBank/DDBJ whole genome shotgun (WGS) entry which is preliminary data.</text>
</comment>